<dbReference type="GO" id="GO:0031380">
    <property type="term" value="C:nuclear RNA-directed RNA polymerase complex"/>
    <property type="evidence" value="ECO:0007669"/>
    <property type="project" value="TreeGrafter"/>
</dbReference>
<feature type="compositionally biased region" description="Polar residues" evidence="2">
    <location>
        <begin position="16"/>
        <end position="27"/>
    </location>
</feature>
<dbReference type="EMBL" id="JAIWYP010000006">
    <property type="protein sequence ID" value="KAH3813292.1"/>
    <property type="molecule type" value="Genomic_DNA"/>
</dbReference>
<evidence type="ECO:0000313" key="6">
    <source>
        <dbReference type="Proteomes" id="UP000828390"/>
    </source>
</evidence>
<dbReference type="InterPro" id="IPR045055">
    <property type="entry name" value="DNA2/NAM7-like"/>
</dbReference>
<dbReference type="AlphaFoldDB" id="A0A9D4JMV9"/>
<organism evidence="5 6">
    <name type="scientific">Dreissena polymorpha</name>
    <name type="common">Zebra mussel</name>
    <name type="synonym">Mytilus polymorpha</name>
    <dbReference type="NCBI Taxonomy" id="45954"/>
    <lineage>
        <taxon>Eukaryota</taxon>
        <taxon>Metazoa</taxon>
        <taxon>Spiralia</taxon>
        <taxon>Lophotrochozoa</taxon>
        <taxon>Mollusca</taxon>
        <taxon>Bivalvia</taxon>
        <taxon>Autobranchia</taxon>
        <taxon>Heteroconchia</taxon>
        <taxon>Euheterodonta</taxon>
        <taxon>Imparidentia</taxon>
        <taxon>Neoheterodontei</taxon>
        <taxon>Myida</taxon>
        <taxon>Dreissenoidea</taxon>
        <taxon>Dreissenidae</taxon>
        <taxon>Dreissena</taxon>
    </lineage>
</organism>
<reference evidence="5" key="1">
    <citation type="journal article" date="2019" name="bioRxiv">
        <title>The Genome of the Zebra Mussel, Dreissena polymorpha: A Resource for Invasive Species Research.</title>
        <authorList>
            <person name="McCartney M.A."/>
            <person name="Auch B."/>
            <person name="Kono T."/>
            <person name="Mallez S."/>
            <person name="Zhang Y."/>
            <person name="Obille A."/>
            <person name="Becker A."/>
            <person name="Abrahante J.E."/>
            <person name="Garbe J."/>
            <person name="Badalamenti J.P."/>
            <person name="Herman A."/>
            <person name="Mangelson H."/>
            <person name="Liachko I."/>
            <person name="Sullivan S."/>
            <person name="Sone E.D."/>
            <person name="Koren S."/>
            <person name="Silverstein K.A.T."/>
            <person name="Beckman K.B."/>
            <person name="Gohl D.M."/>
        </authorList>
    </citation>
    <scope>NUCLEOTIDE SEQUENCE</scope>
    <source>
        <strain evidence="5">Duluth1</strain>
        <tissue evidence="5">Whole animal</tissue>
    </source>
</reference>
<dbReference type="Gene3D" id="3.40.50.300">
    <property type="entry name" value="P-loop containing nucleotide triphosphate hydrolases"/>
    <property type="match status" value="1"/>
</dbReference>
<evidence type="ECO:0008006" key="7">
    <source>
        <dbReference type="Google" id="ProtNLM"/>
    </source>
</evidence>
<dbReference type="InterPro" id="IPR041677">
    <property type="entry name" value="DNA2/NAM7_AAA_11"/>
</dbReference>
<comment type="caution">
    <text evidence="5">The sequence shown here is derived from an EMBL/GenBank/DDBJ whole genome shotgun (WGS) entry which is preliminary data.</text>
</comment>
<name>A0A9D4JMV9_DREPO</name>
<evidence type="ECO:0000259" key="4">
    <source>
        <dbReference type="Pfam" id="PF25396"/>
    </source>
</evidence>
<accession>A0A9D4JMV9</accession>
<dbReference type="GO" id="GO:0004386">
    <property type="term" value="F:helicase activity"/>
    <property type="evidence" value="ECO:0007669"/>
    <property type="project" value="InterPro"/>
</dbReference>
<gene>
    <name evidence="5" type="ORF">DPMN_141745</name>
</gene>
<dbReference type="PANTHER" id="PTHR10887">
    <property type="entry name" value="DNA2/NAM7 HELICASE FAMILY"/>
    <property type="match status" value="1"/>
</dbReference>
<dbReference type="Proteomes" id="UP000828390">
    <property type="component" value="Unassembled WGS sequence"/>
</dbReference>
<feature type="coiled-coil region" evidence="1">
    <location>
        <begin position="1028"/>
        <end position="1083"/>
    </location>
</feature>
<feature type="compositionally biased region" description="Polar residues" evidence="2">
    <location>
        <begin position="101"/>
        <end position="112"/>
    </location>
</feature>
<proteinExistence type="predicted"/>
<evidence type="ECO:0000313" key="5">
    <source>
        <dbReference type="EMBL" id="KAH3813292.1"/>
    </source>
</evidence>
<feature type="compositionally biased region" description="Basic and acidic residues" evidence="2">
    <location>
        <begin position="54"/>
        <end position="70"/>
    </location>
</feature>
<dbReference type="PANTHER" id="PTHR10887:SF341">
    <property type="entry name" value="NFX1-TYPE ZINC FINGER-CONTAINING PROTEIN 1"/>
    <property type="match status" value="1"/>
</dbReference>
<sequence>MKKHDGRPQYPKQKIFSKTVNSKQNVKAGQGDTGPNTHDHSVFKDTPDSNTLDTKYRPESKRHSSKHELSVDGTDFDISRSFKSDNAAGQNAESSSDKRQPTLSTTNSSQYNRGKGHFVRRGLHSCPEKNKSGGSLQTLELDLHQRNDKKPSINSLRNNKGTLLKFESASPFPFEQKMISSGELVNRSSETINMGKCSEKTFQNDQRCMLSGSGQSSRRTERKTVENIESVLVPDTDSPLAYQIHTENNIEYTNGCRPKTKSIMHTATRSAPNNDTMSAYKGSNICESTTRDERNNDKPSITRTFKRERVGYGFPFLKGMENNEASHVVMELTKQDIALRKCIGRTKLDPELMLLFLKVLNKAFESIDVPTAHYTLFEMLCEEGFWEALLTFLIDLQSSSDSDRKNTVVTCVTHIMTNQVAKNPMSIAVFRRLFTIIKMIADDPANASVINDFTRTSLNEFADLNNAYRKDEKRIEHNYEGKPPDDFRTIPVLPRIEEIKGFIQPFLRKNKLGGQYEDVDDYLDVQFRLLREDFIGPLRDGITEYIKNNESKAKSNIRNTDVRIYRNVIVVGPELAEFGLSFKMKMEMTTGLRKIHWELGKRLIYGSLVCLSDNEFDTLVLATVIDNAKIKDGIFSVLIEDENVQISELLNRNFTMAESTVYFESYKHVLAGLQSINETNFAFAKHIVFSQPKCSPPAYLDVQTSFDLRPLIHDDYIIVHPSNIRNEVLSVNQHIVSQENNKSTRVKVLDHSPWPAKESLQLDDSQMRAIQNALSREFAIIQGPPGTGKTYIGLKLAKVLLHNKDTWGNVSGMTSPMLIVCYTNHALDQFLEGVAKFYRGDLVRVGGRSKSERLKSYSLKQYRRGAYSSRSAIGKMTQLKDSARKELAKSQTKICKLTVSVQICLQTLINEGTLRDVMSDCQFRSLQTNMIPKNTDESSQSTIAIWLRTDLIEHECRLAINQDRNADEDFEQSINVTTGNERSASILFDDILPEFDTTQVNAVYQVKQKTLSGYNITNEYVNEILNHISKVRADLDEIELNIQKVENKRKLSKKNKINKIKELEKAQTRMKRQENELQFHLKQEQIIQIYQEQDTKSNFKS</sequence>
<feature type="compositionally biased region" description="Basic and acidic residues" evidence="2">
    <location>
        <begin position="37"/>
        <end position="47"/>
    </location>
</feature>
<evidence type="ECO:0000256" key="2">
    <source>
        <dbReference type="SAM" id="MobiDB-lite"/>
    </source>
</evidence>
<keyword evidence="1" id="KW-0175">Coiled coil</keyword>
<dbReference type="InterPro" id="IPR027417">
    <property type="entry name" value="P-loop_NTPase"/>
</dbReference>
<reference evidence="5" key="2">
    <citation type="submission" date="2020-11" db="EMBL/GenBank/DDBJ databases">
        <authorList>
            <person name="McCartney M.A."/>
            <person name="Auch B."/>
            <person name="Kono T."/>
            <person name="Mallez S."/>
            <person name="Becker A."/>
            <person name="Gohl D.M."/>
            <person name="Silverstein K.A.T."/>
            <person name="Koren S."/>
            <person name="Bechman K.B."/>
            <person name="Herman A."/>
            <person name="Abrahante J.E."/>
            <person name="Garbe J."/>
        </authorList>
    </citation>
    <scope>NUCLEOTIDE SEQUENCE</scope>
    <source>
        <strain evidence="5">Duluth1</strain>
        <tissue evidence="5">Whole animal</tissue>
    </source>
</reference>
<feature type="region of interest" description="Disordered" evidence="2">
    <location>
        <begin position="1"/>
        <end position="115"/>
    </location>
</feature>
<dbReference type="GO" id="GO:0031048">
    <property type="term" value="P:regulatory ncRNA-mediated heterochromatin formation"/>
    <property type="evidence" value="ECO:0007669"/>
    <property type="project" value="TreeGrafter"/>
</dbReference>
<feature type="domain" description="ZNFX1" evidence="4">
    <location>
        <begin position="558"/>
        <end position="660"/>
    </location>
</feature>
<evidence type="ECO:0000259" key="3">
    <source>
        <dbReference type="Pfam" id="PF13086"/>
    </source>
</evidence>
<dbReference type="Pfam" id="PF25396">
    <property type="entry name" value="ZNFX1"/>
    <property type="match status" value="1"/>
</dbReference>
<feature type="domain" description="DNA2/NAM7 helicase helicase" evidence="3">
    <location>
        <begin position="761"/>
        <end position="1086"/>
    </location>
</feature>
<dbReference type="Pfam" id="PF13086">
    <property type="entry name" value="AAA_11"/>
    <property type="match status" value="1"/>
</dbReference>
<dbReference type="InterPro" id="IPR057373">
    <property type="entry name" value="ZNFX1"/>
</dbReference>
<dbReference type="SUPFAM" id="SSF52540">
    <property type="entry name" value="P-loop containing nucleoside triphosphate hydrolases"/>
    <property type="match status" value="1"/>
</dbReference>
<protein>
    <recommendedName>
        <fullName evidence="7">NFX1-type zinc finger-containing protein 1</fullName>
    </recommendedName>
</protein>
<evidence type="ECO:0000256" key="1">
    <source>
        <dbReference type="SAM" id="Coils"/>
    </source>
</evidence>
<keyword evidence="6" id="KW-1185">Reference proteome</keyword>